<organism evidence="2 3">
    <name type="scientific">Lithospermum erythrorhizon</name>
    <name type="common">Purple gromwell</name>
    <name type="synonym">Lithospermum officinale var. erythrorhizon</name>
    <dbReference type="NCBI Taxonomy" id="34254"/>
    <lineage>
        <taxon>Eukaryota</taxon>
        <taxon>Viridiplantae</taxon>
        <taxon>Streptophyta</taxon>
        <taxon>Embryophyta</taxon>
        <taxon>Tracheophyta</taxon>
        <taxon>Spermatophyta</taxon>
        <taxon>Magnoliopsida</taxon>
        <taxon>eudicotyledons</taxon>
        <taxon>Gunneridae</taxon>
        <taxon>Pentapetalae</taxon>
        <taxon>asterids</taxon>
        <taxon>lamiids</taxon>
        <taxon>Boraginales</taxon>
        <taxon>Boraginaceae</taxon>
        <taxon>Boraginoideae</taxon>
        <taxon>Lithospermeae</taxon>
        <taxon>Lithospermum</taxon>
    </lineage>
</organism>
<sequence length="74" mass="8216">MAGLFGRGRNSSIRLEKYKINITKKRKTKGGKSVRKPSFTKKKSSKTGTTKAEEQGFESGSSEEPKHSSPKSRK</sequence>
<feature type="region of interest" description="Disordered" evidence="1">
    <location>
        <begin position="1"/>
        <end position="74"/>
    </location>
</feature>
<dbReference type="EMBL" id="BAABME010008472">
    <property type="protein sequence ID" value="GAA0173168.1"/>
    <property type="molecule type" value="Genomic_DNA"/>
</dbReference>
<comment type="caution">
    <text evidence="2">The sequence shown here is derived from an EMBL/GenBank/DDBJ whole genome shotgun (WGS) entry which is preliminary data.</text>
</comment>
<keyword evidence="3" id="KW-1185">Reference proteome</keyword>
<dbReference type="AlphaFoldDB" id="A0AAV3RB24"/>
<reference evidence="2 3" key="1">
    <citation type="submission" date="2024-01" db="EMBL/GenBank/DDBJ databases">
        <title>The complete chloroplast genome sequence of Lithospermum erythrorhizon: insights into the phylogenetic relationship among Boraginaceae species and the maternal lineages of purple gromwells.</title>
        <authorList>
            <person name="Okada T."/>
            <person name="Watanabe K."/>
        </authorList>
    </citation>
    <scope>NUCLEOTIDE SEQUENCE [LARGE SCALE GENOMIC DNA]</scope>
</reference>
<accession>A0AAV3RB24</accession>
<dbReference type="Proteomes" id="UP001454036">
    <property type="component" value="Unassembled WGS sequence"/>
</dbReference>
<name>A0AAV3RB24_LITER</name>
<evidence type="ECO:0000313" key="2">
    <source>
        <dbReference type="EMBL" id="GAA0173168.1"/>
    </source>
</evidence>
<gene>
    <name evidence="2" type="ORF">LIER_26839</name>
</gene>
<evidence type="ECO:0000313" key="3">
    <source>
        <dbReference type="Proteomes" id="UP001454036"/>
    </source>
</evidence>
<protein>
    <submittedName>
        <fullName evidence="2">Uncharacterized protein</fullName>
    </submittedName>
</protein>
<evidence type="ECO:0000256" key="1">
    <source>
        <dbReference type="SAM" id="MobiDB-lite"/>
    </source>
</evidence>
<feature type="compositionally biased region" description="Basic residues" evidence="1">
    <location>
        <begin position="22"/>
        <end position="45"/>
    </location>
</feature>
<proteinExistence type="predicted"/>